<keyword evidence="1" id="KW-0479">Metal-binding</keyword>
<dbReference type="AlphaFoldDB" id="A0A6P6SAR2"/>
<feature type="compositionally biased region" description="Polar residues" evidence="5">
    <location>
        <begin position="474"/>
        <end position="488"/>
    </location>
</feature>
<evidence type="ECO:0000259" key="6">
    <source>
        <dbReference type="PROSITE" id="PS50966"/>
    </source>
</evidence>
<reference evidence="7" key="1">
    <citation type="journal article" date="2025" name="Foods">
        <title>Unveiling the Microbial Signatures of Arabica Coffee Cherries: Insights into Ripeness Specific Diversity, Functional Traits, and Implications for Quality and Safety.</title>
        <authorList>
            <consortium name="RefSeq"/>
            <person name="Tenea G.N."/>
            <person name="Cifuentes V."/>
            <person name="Reyes P."/>
            <person name="Cevallos-Vallejos M."/>
        </authorList>
    </citation>
    <scope>NUCLEOTIDE SEQUENCE [LARGE SCALE GENOMIC DNA]</scope>
</reference>
<dbReference type="PANTHER" id="PTHR31973:SF187">
    <property type="entry name" value="MUTATOR TRANSPOSASE MUDRA PROTEIN"/>
    <property type="match status" value="1"/>
</dbReference>
<dbReference type="Pfam" id="PF10551">
    <property type="entry name" value="MULE"/>
    <property type="match status" value="1"/>
</dbReference>
<proteinExistence type="predicted"/>
<feature type="compositionally biased region" description="Low complexity" evidence="5">
    <location>
        <begin position="461"/>
        <end position="473"/>
    </location>
</feature>
<evidence type="ECO:0000256" key="4">
    <source>
        <dbReference type="PROSITE-ProRule" id="PRU00325"/>
    </source>
</evidence>
<dbReference type="SMART" id="SM00575">
    <property type="entry name" value="ZnF_PMZ"/>
    <property type="match status" value="1"/>
</dbReference>
<evidence type="ECO:0000313" key="7">
    <source>
        <dbReference type="Proteomes" id="UP001652660"/>
    </source>
</evidence>
<dbReference type="InterPro" id="IPR018289">
    <property type="entry name" value="MULE_transposase_dom"/>
</dbReference>
<dbReference type="GeneID" id="113689341"/>
<name>A0A6P6SAR2_COFAR</name>
<protein>
    <recommendedName>
        <fullName evidence="6">SWIM-type domain-containing protein</fullName>
    </recommendedName>
</protein>
<dbReference type="InterPro" id="IPR006564">
    <property type="entry name" value="Znf_PMZ"/>
</dbReference>
<feature type="domain" description="SWIM-type" evidence="6">
    <location>
        <begin position="371"/>
        <end position="403"/>
    </location>
</feature>
<evidence type="ECO:0000256" key="1">
    <source>
        <dbReference type="ARBA" id="ARBA00022723"/>
    </source>
</evidence>
<feature type="compositionally biased region" description="Polar residues" evidence="5">
    <location>
        <begin position="498"/>
        <end position="507"/>
    </location>
</feature>
<gene>
    <name evidence="8" type="primary">LOC113689341</name>
</gene>
<sequence length="559" mass="63361">MDNKNREATSYWMAKKLLIVMRTHPHLSRKGIEAEMLKYGVHSNKQQVYRARQKAREEIEDTYVESYSKLPKYVVLLRQHNPGSICKIHYDRPNLLVEPKFLRLFISFKGQKDGFLVGCRAFVGFDGCHLKGSFGRVLLTAVALDANNSIFPIAFAIAKVENKETWSWFFHFFEEFFGPFHNNISLTFMSDRQKGLNLAYEQLLPSVTGRYCYRHICSNFKAQFPGMLLTSFFWQAAKSYDAIGFNEAMQSIKDMNIEAWRYLSKILVSAWARHAFSTEMKCDHVTNNFIESFNAWIGDLRGQPILTLAEGLRKKFMKNLHKRYQKTCTWTSAIPKIIISKLKEIAQTSRRCSLQMASEDLFEVSDGDRAFIVSLNQKTCDCGAFQLLGLPCKHAALGIIYRRQKLETYCDPCFSTEMYLKTYSGMVTQNRAKPGRGIANTWLEGFVLWDHVDGNVPIVVSSQGSNPSPSSQSTAINAELNLQTTTNATKRKRERPSNKSAPSTAHNSNKKTSKAALQPIAIQPIATLHPSGSAQVQTVVNINDSATHDSHNVSSSFTF</sequence>
<evidence type="ECO:0000256" key="5">
    <source>
        <dbReference type="SAM" id="MobiDB-lite"/>
    </source>
</evidence>
<dbReference type="Pfam" id="PF04434">
    <property type="entry name" value="SWIM"/>
    <property type="match status" value="1"/>
</dbReference>
<feature type="region of interest" description="Disordered" evidence="5">
    <location>
        <begin position="460"/>
        <end position="514"/>
    </location>
</feature>
<keyword evidence="2 4" id="KW-0863">Zinc-finger</keyword>
<dbReference type="OrthoDB" id="1939383at2759"/>
<keyword evidence="3" id="KW-0862">Zinc</keyword>
<evidence type="ECO:0000313" key="8">
    <source>
        <dbReference type="RefSeq" id="XP_027062926.2"/>
    </source>
</evidence>
<dbReference type="RefSeq" id="XP_027062926.2">
    <property type="nucleotide sequence ID" value="XM_027207125.2"/>
</dbReference>
<dbReference type="GO" id="GO:0008270">
    <property type="term" value="F:zinc ion binding"/>
    <property type="evidence" value="ECO:0007669"/>
    <property type="project" value="UniProtKB-KW"/>
</dbReference>
<evidence type="ECO:0000256" key="3">
    <source>
        <dbReference type="ARBA" id="ARBA00022833"/>
    </source>
</evidence>
<dbReference type="PANTHER" id="PTHR31973">
    <property type="entry name" value="POLYPROTEIN, PUTATIVE-RELATED"/>
    <property type="match status" value="1"/>
</dbReference>
<accession>A0A6P6SAR2</accession>
<dbReference type="InterPro" id="IPR007527">
    <property type="entry name" value="Znf_SWIM"/>
</dbReference>
<keyword evidence="7" id="KW-1185">Reference proteome</keyword>
<dbReference type="Proteomes" id="UP001652660">
    <property type="component" value="Chromosome 5c"/>
</dbReference>
<reference evidence="8" key="2">
    <citation type="submission" date="2025-08" db="UniProtKB">
        <authorList>
            <consortium name="RefSeq"/>
        </authorList>
    </citation>
    <scope>IDENTIFICATION</scope>
    <source>
        <tissue evidence="8">Leaves</tissue>
    </source>
</reference>
<evidence type="ECO:0000256" key="2">
    <source>
        <dbReference type="ARBA" id="ARBA00022771"/>
    </source>
</evidence>
<organism evidence="7 8">
    <name type="scientific">Coffea arabica</name>
    <name type="common">Arabian coffee</name>
    <dbReference type="NCBI Taxonomy" id="13443"/>
    <lineage>
        <taxon>Eukaryota</taxon>
        <taxon>Viridiplantae</taxon>
        <taxon>Streptophyta</taxon>
        <taxon>Embryophyta</taxon>
        <taxon>Tracheophyta</taxon>
        <taxon>Spermatophyta</taxon>
        <taxon>Magnoliopsida</taxon>
        <taxon>eudicotyledons</taxon>
        <taxon>Gunneridae</taxon>
        <taxon>Pentapetalae</taxon>
        <taxon>asterids</taxon>
        <taxon>lamiids</taxon>
        <taxon>Gentianales</taxon>
        <taxon>Rubiaceae</taxon>
        <taxon>Ixoroideae</taxon>
        <taxon>Gardenieae complex</taxon>
        <taxon>Bertiereae - Coffeeae clade</taxon>
        <taxon>Coffeeae</taxon>
        <taxon>Coffea</taxon>
    </lineage>
</organism>
<dbReference type="PROSITE" id="PS50966">
    <property type="entry name" value="ZF_SWIM"/>
    <property type="match status" value="1"/>
</dbReference>